<keyword evidence="8 11" id="KW-0663">Pyridoxal phosphate</keyword>
<dbReference type="InterPro" id="IPR050571">
    <property type="entry name" value="Class-IV_PLP-Dep_Aminotrnsfr"/>
</dbReference>
<dbReference type="FunFam" id="3.20.10.10:FF:000002">
    <property type="entry name" value="D-alanine aminotransferase"/>
    <property type="match status" value="1"/>
</dbReference>
<evidence type="ECO:0000256" key="4">
    <source>
        <dbReference type="ARBA" id="ARBA00012874"/>
    </source>
</evidence>
<reference evidence="14 15" key="1">
    <citation type="submission" date="2016-10" db="EMBL/GenBank/DDBJ databases">
        <title>The whole genome sequencing and assembly of Aeribacillus pallidus KCTC3564 strain.</title>
        <authorList>
            <person name="Lee Y.-J."/>
            <person name="Park M.-K."/>
            <person name="Yi H."/>
            <person name="Bahn Y.-S."/>
            <person name="Kim J.F."/>
            <person name="Lee D.-W."/>
        </authorList>
    </citation>
    <scope>NUCLEOTIDE SEQUENCE [LARGE SCALE GENOMIC DNA]</scope>
    <source>
        <strain evidence="14 15">KCTC3564</strain>
    </source>
</reference>
<dbReference type="RefSeq" id="WP_094245486.1">
    <property type="nucleotide sequence ID" value="NZ_CP017703.1"/>
</dbReference>
<dbReference type="InterPro" id="IPR005784">
    <property type="entry name" value="D_amino_transT"/>
</dbReference>
<evidence type="ECO:0000256" key="9">
    <source>
        <dbReference type="ARBA" id="ARBA00047911"/>
    </source>
</evidence>
<dbReference type="EMBL" id="CP017703">
    <property type="protein sequence ID" value="ASS90733.1"/>
    <property type="molecule type" value="Genomic_DNA"/>
</dbReference>
<dbReference type="GO" id="GO:0005829">
    <property type="term" value="C:cytosol"/>
    <property type="evidence" value="ECO:0007669"/>
    <property type="project" value="TreeGrafter"/>
</dbReference>
<evidence type="ECO:0000256" key="11">
    <source>
        <dbReference type="RuleBase" id="RU004516"/>
    </source>
</evidence>
<comment type="function">
    <text evidence="12">Acts on the D-isomers of alanine, leucine, aspartate, glutamate, aminobutyrate, norvaline and asparagine. The enzyme transfers an amino group from a substrate D-amino acid to the pyridoxal phosphate cofactor to form pyridoxamine and an alpha-keto acid in the first half-reaction.</text>
</comment>
<comment type="subunit">
    <text evidence="3">Homodimer.</text>
</comment>
<dbReference type="GO" id="GO:0030170">
    <property type="term" value="F:pyridoxal phosphate binding"/>
    <property type="evidence" value="ECO:0007669"/>
    <property type="project" value="InterPro"/>
</dbReference>
<protein>
    <recommendedName>
        <fullName evidence="5 12">D-alanine aminotransferase</fullName>
        <ecNumber evidence="4 12">2.6.1.21</ecNumber>
    </recommendedName>
</protein>
<dbReference type="InterPro" id="IPR036038">
    <property type="entry name" value="Aminotransferase-like"/>
</dbReference>
<comment type="cofactor">
    <cofactor evidence="1 11">
        <name>pyridoxal 5'-phosphate</name>
        <dbReference type="ChEBI" id="CHEBI:597326"/>
    </cofactor>
</comment>
<evidence type="ECO:0000256" key="3">
    <source>
        <dbReference type="ARBA" id="ARBA00011738"/>
    </source>
</evidence>
<dbReference type="GO" id="GO:0046394">
    <property type="term" value="P:carboxylic acid biosynthetic process"/>
    <property type="evidence" value="ECO:0007669"/>
    <property type="project" value="UniProtKB-ARBA"/>
</dbReference>
<dbReference type="NCBIfam" id="TIGR01121">
    <property type="entry name" value="D_amino_aminoT"/>
    <property type="match status" value="1"/>
</dbReference>
<organism evidence="14 15">
    <name type="scientific">Aeribacillus pallidus</name>
    <dbReference type="NCBI Taxonomy" id="33936"/>
    <lineage>
        <taxon>Bacteria</taxon>
        <taxon>Bacillati</taxon>
        <taxon>Bacillota</taxon>
        <taxon>Bacilli</taxon>
        <taxon>Bacillales</taxon>
        <taxon>Bacillaceae</taxon>
        <taxon>Aeribacillus</taxon>
    </lineage>
</organism>
<evidence type="ECO:0000256" key="8">
    <source>
        <dbReference type="ARBA" id="ARBA00022898"/>
    </source>
</evidence>
<evidence type="ECO:0000256" key="10">
    <source>
        <dbReference type="RuleBase" id="RU004106"/>
    </source>
</evidence>
<evidence type="ECO:0000256" key="5">
    <source>
        <dbReference type="ARBA" id="ARBA00021779"/>
    </source>
</evidence>
<sequence length="279" mass="31554">MSIGYVNGRFVDLNEPVIPIDERGHQFGDGVYEVIRVYNKKPFMLREHLERLQTSAEAIKLKLDQTLEQYEQLIKEAIEKSALTDCDVYLQITRGVAVRNHLFPDVSVSTTMTVRPAKQLPHHLRENGVSAIFHDDERWANCYIKSLNLLPNILAKQTAHEKGSYEAILVRDEYVTEGSSSNVFIVKNRTIYTTPLSKHILSGITRMAVKSIIETEGLTLVEEKFTKEDVLESDEVFITSTTSEILPIVTVDGQKIGTGKPGEIATTLYQKFQEKIANE</sequence>
<dbReference type="CDD" id="cd01558">
    <property type="entry name" value="D-AAT_like"/>
    <property type="match status" value="1"/>
</dbReference>
<dbReference type="GO" id="GO:0046416">
    <property type="term" value="P:D-amino acid metabolic process"/>
    <property type="evidence" value="ECO:0007669"/>
    <property type="project" value="InterPro"/>
</dbReference>
<evidence type="ECO:0000313" key="15">
    <source>
        <dbReference type="Proteomes" id="UP000214606"/>
    </source>
</evidence>
<dbReference type="InterPro" id="IPR043132">
    <property type="entry name" value="BCAT-like_C"/>
</dbReference>
<dbReference type="Gene3D" id="3.20.10.10">
    <property type="entry name" value="D-amino Acid Aminotransferase, subunit A, domain 2"/>
    <property type="match status" value="1"/>
</dbReference>
<dbReference type="PANTHER" id="PTHR42743">
    <property type="entry name" value="AMINO-ACID AMINOTRANSFERASE"/>
    <property type="match status" value="1"/>
</dbReference>
<dbReference type="KEGG" id="apak:AP3564_11335"/>
<dbReference type="PANTHER" id="PTHR42743:SF10">
    <property type="entry name" value="D-ALANINE AMINOTRANSFERASE"/>
    <property type="match status" value="1"/>
</dbReference>
<dbReference type="InterPro" id="IPR018300">
    <property type="entry name" value="Aminotrans_IV_CS"/>
</dbReference>
<evidence type="ECO:0000256" key="6">
    <source>
        <dbReference type="ARBA" id="ARBA00022576"/>
    </source>
</evidence>
<dbReference type="PROSITE" id="PS00770">
    <property type="entry name" value="AA_TRANSFER_CLASS_4"/>
    <property type="match status" value="1"/>
</dbReference>
<dbReference type="InterPro" id="IPR001544">
    <property type="entry name" value="Aminotrans_IV"/>
</dbReference>
<dbReference type="Proteomes" id="UP000214606">
    <property type="component" value="Chromosome"/>
</dbReference>
<dbReference type="AlphaFoldDB" id="A0A223E6B7"/>
<evidence type="ECO:0000256" key="13">
    <source>
        <dbReference type="SAM" id="Coils"/>
    </source>
</evidence>
<dbReference type="GO" id="GO:0047810">
    <property type="term" value="F:D-alanine-2-oxoglutarate aminotransferase activity"/>
    <property type="evidence" value="ECO:0007669"/>
    <property type="project" value="UniProtKB-EC"/>
</dbReference>
<keyword evidence="13" id="KW-0175">Coiled coil</keyword>
<comment type="similarity">
    <text evidence="2 10">Belongs to the class-IV pyridoxal-phosphate-dependent aminotransferase family.</text>
</comment>
<evidence type="ECO:0000256" key="12">
    <source>
        <dbReference type="RuleBase" id="RU004520"/>
    </source>
</evidence>
<keyword evidence="6" id="KW-0032">Aminotransferase</keyword>
<dbReference type="Gene3D" id="3.30.470.10">
    <property type="match status" value="1"/>
</dbReference>
<gene>
    <name evidence="14" type="ORF">AP3564_11335</name>
</gene>
<evidence type="ECO:0000313" key="14">
    <source>
        <dbReference type="EMBL" id="ASS90733.1"/>
    </source>
</evidence>
<keyword evidence="7" id="KW-0808">Transferase</keyword>
<comment type="catalytic activity">
    <reaction evidence="9 12">
        <text>D-alanine + 2-oxoglutarate = D-glutamate + pyruvate</text>
        <dbReference type="Rhea" id="RHEA:15869"/>
        <dbReference type="ChEBI" id="CHEBI:15361"/>
        <dbReference type="ChEBI" id="CHEBI:16810"/>
        <dbReference type="ChEBI" id="CHEBI:29986"/>
        <dbReference type="ChEBI" id="CHEBI:57416"/>
        <dbReference type="EC" id="2.6.1.21"/>
    </reaction>
</comment>
<evidence type="ECO:0000256" key="1">
    <source>
        <dbReference type="ARBA" id="ARBA00001933"/>
    </source>
</evidence>
<dbReference type="InterPro" id="IPR043131">
    <property type="entry name" value="BCAT-like_N"/>
</dbReference>
<proteinExistence type="inferred from homology"/>
<dbReference type="Pfam" id="PF01063">
    <property type="entry name" value="Aminotran_4"/>
    <property type="match status" value="1"/>
</dbReference>
<name>A0A223E6B7_9BACI</name>
<evidence type="ECO:0000256" key="2">
    <source>
        <dbReference type="ARBA" id="ARBA00009320"/>
    </source>
</evidence>
<accession>A0A223E6B7</accession>
<dbReference type="EC" id="2.6.1.21" evidence="4 12"/>
<dbReference type="GO" id="GO:0008652">
    <property type="term" value="P:amino acid biosynthetic process"/>
    <property type="evidence" value="ECO:0007669"/>
    <property type="project" value="UniProtKB-ARBA"/>
</dbReference>
<feature type="coiled-coil region" evidence="13">
    <location>
        <begin position="49"/>
        <end position="80"/>
    </location>
</feature>
<evidence type="ECO:0000256" key="7">
    <source>
        <dbReference type="ARBA" id="ARBA00022679"/>
    </source>
</evidence>
<dbReference type="SUPFAM" id="SSF56752">
    <property type="entry name" value="D-aminoacid aminotransferase-like PLP-dependent enzymes"/>
    <property type="match status" value="1"/>
</dbReference>